<dbReference type="Proteomes" id="UP000773064">
    <property type="component" value="Unassembled WGS sequence"/>
</dbReference>
<comment type="subcellular location">
    <subcellularLocation>
        <location evidence="1">Cell membrane</location>
        <topology evidence="1">Multi-pass membrane protein</topology>
    </subcellularLocation>
</comment>
<feature type="transmembrane region" description="Helical" evidence="9">
    <location>
        <begin position="13"/>
        <end position="35"/>
    </location>
</feature>
<keyword evidence="4" id="KW-1003">Cell membrane</keyword>
<dbReference type="RefSeq" id="WP_214357135.1">
    <property type="nucleotide sequence ID" value="NZ_JAFEJS010000001.1"/>
</dbReference>
<feature type="transmembrane region" description="Helical" evidence="9">
    <location>
        <begin position="215"/>
        <end position="233"/>
    </location>
</feature>
<feature type="region of interest" description="Disordered" evidence="8">
    <location>
        <begin position="241"/>
        <end position="269"/>
    </location>
</feature>
<evidence type="ECO:0000256" key="7">
    <source>
        <dbReference type="ARBA" id="ARBA00023136"/>
    </source>
</evidence>
<evidence type="ECO:0000256" key="3">
    <source>
        <dbReference type="ARBA" id="ARBA00022448"/>
    </source>
</evidence>
<feature type="transmembrane region" description="Helical" evidence="9">
    <location>
        <begin position="168"/>
        <end position="184"/>
    </location>
</feature>
<dbReference type="PROSITE" id="PS51257">
    <property type="entry name" value="PROKAR_LIPOPROTEIN"/>
    <property type="match status" value="1"/>
</dbReference>
<gene>
    <name evidence="10" type="ORF">JS528_00425</name>
</gene>
<comment type="caution">
    <text evidence="10">The sequence shown here is derived from an EMBL/GenBank/DDBJ whole genome shotgun (WGS) entry which is preliminary data.</text>
</comment>
<sequence length="269" mass="29447">MAERGIRTRALRAAFPLTVPIALGFLFLGCSYGMLMGAKGFSFIWPMCMSALIFAGSMEFVTVNLLLSAFNPVTAFLLALMVNARHLFYGLSMLGRFKGLGWKRAYLIFGMCDETFAINSTARIPDGVDRGWFYLWVTLLNQLYWVVGATVGGLIGGNLPFDTDGLEFVLTALFLVIFLDQWVGESAGWRGHASALIGVLASAACLAVFGPDDFMIPSLIALIILFVALRPWLDELAPDRKSADVRHGDGRCDDADHADDVSDAKEETR</sequence>
<organism evidence="10 11">
    <name type="scientific">Bifidobacterium santillanense</name>
    <dbReference type="NCBI Taxonomy" id="2809028"/>
    <lineage>
        <taxon>Bacteria</taxon>
        <taxon>Bacillati</taxon>
        <taxon>Actinomycetota</taxon>
        <taxon>Actinomycetes</taxon>
        <taxon>Bifidobacteriales</taxon>
        <taxon>Bifidobacteriaceae</taxon>
        <taxon>Bifidobacterium</taxon>
    </lineage>
</organism>
<protein>
    <submittedName>
        <fullName evidence="10">AzlC family ABC transporter permease</fullName>
    </submittedName>
</protein>
<feature type="transmembrane region" description="Helical" evidence="9">
    <location>
        <begin position="191"/>
        <end position="209"/>
    </location>
</feature>
<name>A0ABS5ULR3_9BIFI</name>
<evidence type="ECO:0000313" key="11">
    <source>
        <dbReference type="Proteomes" id="UP000773064"/>
    </source>
</evidence>
<evidence type="ECO:0000256" key="9">
    <source>
        <dbReference type="SAM" id="Phobius"/>
    </source>
</evidence>
<dbReference type="Pfam" id="PF03591">
    <property type="entry name" value="AzlC"/>
    <property type="match status" value="1"/>
</dbReference>
<evidence type="ECO:0000256" key="1">
    <source>
        <dbReference type="ARBA" id="ARBA00004651"/>
    </source>
</evidence>
<comment type="similarity">
    <text evidence="2">Belongs to the AzlC family.</text>
</comment>
<dbReference type="InterPro" id="IPR011606">
    <property type="entry name" value="Brnchd-chn_aa_trnsp_permease"/>
</dbReference>
<accession>A0ABS5ULR3</accession>
<keyword evidence="5 9" id="KW-0812">Transmembrane</keyword>
<evidence type="ECO:0000256" key="8">
    <source>
        <dbReference type="SAM" id="MobiDB-lite"/>
    </source>
</evidence>
<dbReference type="PANTHER" id="PTHR34979">
    <property type="entry name" value="INNER MEMBRANE PROTEIN YGAZ"/>
    <property type="match status" value="1"/>
</dbReference>
<dbReference type="EMBL" id="JAFEJS010000001">
    <property type="protein sequence ID" value="MBT1171846.1"/>
    <property type="molecule type" value="Genomic_DNA"/>
</dbReference>
<keyword evidence="7 9" id="KW-0472">Membrane</keyword>
<dbReference type="PANTHER" id="PTHR34979:SF1">
    <property type="entry name" value="INNER MEMBRANE PROTEIN YGAZ"/>
    <property type="match status" value="1"/>
</dbReference>
<evidence type="ECO:0000256" key="5">
    <source>
        <dbReference type="ARBA" id="ARBA00022692"/>
    </source>
</evidence>
<proteinExistence type="inferred from homology"/>
<keyword evidence="3" id="KW-0813">Transport</keyword>
<feature type="transmembrane region" description="Helical" evidence="9">
    <location>
        <begin position="133"/>
        <end position="156"/>
    </location>
</feature>
<evidence type="ECO:0000313" key="10">
    <source>
        <dbReference type="EMBL" id="MBT1171846.1"/>
    </source>
</evidence>
<evidence type="ECO:0000256" key="2">
    <source>
        <dbReference type="ARBA" id="ARBA00010735"/>
    </source>
</evidence>
<keyword evidence="11" id="KW-1185">Reference proteome</keyword>
<evidence type="ECO:0000256" key="6">
    <source>
        <dbReference type="ARBA" id="ARBA00022989"/>
    </source>
</evidence>
<reference evidence="10 11" key="1">
    <citation type="journal article" date="2021" name="Environ. Microbiol.">
        <title>Genetic insights into the dark matter of the mammalian gut microbiota through targeted genome reconstruction.</title>
        <authorList>
            <person name="Lugli G.A."/>
            <person name="Alessandri G."/>
            <person name="Milani C."/>
            <person name="Viappiani A."/>
            <person name="Fontana F."/>
            <person name="Tarracchini C."/>
            <person name="Mancabelli L."/>
            <person name="Argentini C."/>
            <person name="Ruiz L."/>
            <person name="Margolles A."/>
            <person name="van Sinderen D."/>
            <person name="Turroni F."/>
            <person name="Ventura M."/>
        </authorList>
    </citation>
    <scope>NUCLEOTIDE SEQUENCE [LARGE SCALE GENOMIC DNA]</scope>
    <source>
        <strain evidence="10 11">MA2</strain>
    </source>
</reference>
<keyword evidence="6 9" id="KW-1133">Transmembrane helix</keyword>
<evidence type="ECO:0000256" key="4">
    <source>
        <dbReference type="ARBA" id="ARBA00022475"/>
    </source>
</evidence>